<dbReference type="Proteomes" id="UP000011651">
    <property type="component" value="Unassembled WGS sequence"/>
</dbReference>
<reference evidence="1 2" key="1">
    <citation type="journal article" date="2013" name="Genome Announc.">
        <title>Draft Genome of the Marine Gammaproteobacterium Halomonas titanicae.</title>
        <authorList>
            <person name="Sanchez-Porro C."/>
            <person name="de la Haba R.R."/>
            <person name="Cruz-Hernandez N."/>
            <person name="Gonzalez J.M."/>
            <person name="Reyes-Guirao C."/>
            <person name="Navarro-Sampedro L."/>
            <person name="Carballo M."/>
            <person name="Ventosa A."/>
        </authorList>
    </citation>
    <scope>NUCLEOTIDE SEQUENCE [LARGE SCALE GENOMIC DNA]</scope>
    <source>
        <strain evidence="1 2">BH1</strain>
    </source>
</reference>
<dbReference type="PATRIC" id="fig|1204738.3.peg.1161"/>
<name>L9UBY7_9GAMM</name>
<dbReference type="RefSeq" id="WP_009286527.1">
    <property type="nucleotide sequence ID" value="NZ_AOPO01000002.1"/>
</dbReference>
<accession>L9UBY7</accession>
<dbReference type="AlphaFoldDB" id="L9UBY7"/>
<proteinExistence type="predicted"/>
<sequence>MPSYKRHHYVPQWYQYRFLDGCSGENKFHYLDMNPETCTAPNGKKYQRKALLRWGPPRCFYKENLYTTKFPGWESTEIEERFFGEIDAKGKDAVEYFSDFTHPSVDPDALNAFLPYISSQKLRTPRGLGYLKKITKSEDKNALLFELQKLHRMHCALWTESVWSIVDASDANTKFIISDNPVTAYNQNCFPESHWCRGFNEPGIWLDGTHSIFPLSSTKCLILTNLSWARNPYGNPLKGRPHPELFRSAMFNFTTIQTNRMLSEQEVISINYVIKKRADRYIAAAKEDWLYPEKHIDFKRWDDIGKSYLLMPDPRSITFSSEMIIGYKGGRADSFDEYGRKVWHSDYNDEKRRSDEWNSFQAFQGEYARLFGPKRRGISFEFGRIGKEEDNEDFHKYHLSLEQEYKPLIRRRRRRRR</sequence>
<comment type="caution">
    <text evidence="1">The sequence shown here is derived from an EMBL/GenBank/DDBJ whole genome shotgun (WGS) entry which is preliminary data.</text>
</comment>
<dbReference type="InterPro" id="IPR025332">
    <property type="entry name" value="DUF4238"/>
</dbReference>
<organism evidence="1 2">
    <name type="scientific">Vreelandella titanicae BH1</name>
    <dbReference type="NCBI Taxonomy" id="1204738"/>
    <lineage>
        <taxon>Bacteria</taxon>
        <taxon>Pseudomonadati</taxon>
        <taxon>Pseudomonadota</taxon>
        <taxon>Gammaproteobacteria</taxon>
        <taxon>Oceanospirillales</taxon>
        <taxon>Halomonadaceae</taxon>
        <taxon>Vreelandella</taxon>
    </lineage>
</organism>
<protein>
    <recommendedName>
        <fullName evidence="3">DUF4238 domain-containing protein</fullName>
    </recommendedName>
</protein>
<dbReference type="Pfam" id="PF14022">
    <property type="entry name" value="DUF4238"/>
    <property type="match status" value="2"/>
</dbReference>
<evidence type="ECO:0008006" key="3">
    <source>
        <dbReference type="Google" id="ProtNLM"/>
    </source>
</evidence>
<dbReference type="EMBL" id="AOPO01000002">
    <property type="protein sequence ID" value="ELY22217.1"/>
    <property type="molecule type" value="Genomic_DNA"/>
</dbReference>
<evidence type="ECO:0000313" key="1">
    <source>
        <dbReference type="EMBL" id="ELY22217.1"/>
    </source>
</evidence>
<evidence type="ECO:0000313" key="2">
    <source>
        <dbReference type="Proteomes" id="UP000011651"/>
    </source>
</evidence>
<gene>
    <name evidence="1" type="ORF">HALTITAN_0782</name>
</gene>